<evidence type="ECO:0000256" key="2">
    <source>
        <dbReference type="ARBA" id="ARBA00010447"/>
    </source>
</evidence>
<proteinExistence type="inferred from homology"/>
<comment type="caution">
    <text evidence="7">The sequence shown here is derived from an EMBL/GenBank/DDBJ whole genome shotgun (WGS) entry which is preliminary data.</text>
</comment>
<evidence type="ECO:0000313" key="8">
    <source>
        <dbReference type="Proteomes" id="UP000316095"/>
    </source>
</evidence>
<keyword evidence="8" id="KW-1185">Reference proteome</keyword>
<keyword evidence="7" id="KW-0808">Transferase</keyword>
<dbReference type="PIRSF" id="PIRSF005572">
    <property type="entry name" value="NifS"/>
    <property type="match status" value="1"/>
</dbReference>
<dbReference type="RefSeq" id="WP_146505029.1">
    <property type="nucleotide sequence ID" value="NZ_SJPG01000001.1"/>
</dbReference>
<organism evidence="7 8">
    <name type="scientific">Rubinisphaera italica</name>
    <dbReference type="NCBI Taxonomy" id="2527969"/>
    <lineage>
        <taxon>Bacteria</taxon>
        <taxon>Pseudomonadati</taxon>
        <taxon>Planctomycetota</taxon>
        <taxon>Planctomycetia</taxon>
        <taxon>Planctomycetales</taxon>
        <taxon>Planctomycetaceae</taxon>
        <taxon>Rubinisphaera</taxon>
    </lineage>
</organism>
<dbReference type="OrthoDB" id="9804366at2"/>
<dbReference type="InterPro" id="IPR000192">
    <property type="entry name" value="Aminotrans_V_dom"/>
</dbReference>
<dbReference type="PANTHER" id="PTHR43586">
    <property type="entry name" value="CYSTEINE DESULFURASE"/>
    <property type="match status" value="1"/>
</dbReference>
<dbReference type="Gene3D" id="3.90.1150.10">
    <property type="entry name" value="Aspartate Aminotransferase, domain 1"/>
    <property type="match status" value="1"/>
</dbReference>
<dbReference type="NCBIfam" id="TIGR01977">
    <property type="entry name" value="am_tr_V_EF2568"/>
    <property type="match status" value="1"/>
</dbReference>
<dbReference type="AlphaFoldDB" id="A0A5C5XKM8"/>
<dbReference type="InterPro" id="IPR015424">
    <property type="entry name" value="PyrdxlP-dep_Trfase"/>
</dbReference>
<comment type="cofactor">
    <cofactor evidence="1">
        <name>pyridoxal 5'-phosphate</name>
        <dbReference type="ChEBI" id="CHEBI:597326"/>
    </cofactor>
</comment>
<dbReference type="InterPro" id="IPR015421">
    <property type="entry name" value="PyrdxlP-dep_Trfase_major"/>
</dbReference>
<dbReference type="GO" id="GO:0031071">
    <property type="term" value="F:cysteine desulfurase activity"/>
    <property type="evidence" value="ECO:0007669"/>
    <property type="project" value="UniProtKB-EC"/>
</dbReference>
<evidence type="ECO:0000256" key="4">
    <source>
        <dbReference type="ARBA" id="ARBA00022898"/>
    </source>
</evidence>
<dbReference type="Gene3D" id="3.40.640.10">
    <property type="entry name" value="Type I PLP-dependent aspartate aminotransferase-like (Major domain)"/>
    <property type="match status" value="1"/>
</dbReference>
<accession>A0A5C5XKM8</accession>
<evidence type="ECO:0000313" key="7">
    <source>
        <dbReference type="EMBL" id="TWT63258.1"/>
    </source>
</evidence>
<comment type="similarity">
    <text evidence="2">Belongs to the class-V pyridoxal-phosphate-dependent aminotransferase family. Csd subfamily.</text>
</comment>
<dbReference type="EC" id="2.8.1.7" evidence="3"/>
<dbReference type="InterPro" id="IPR016454">
    <property type="entry name" value="Cysteine_dSase"/>
</dbReference>
<dbReference type="EMBL" id="SJPG01000001">
    <property type="protein sequence ID" value="TWT63258.1"/>
    <property type="molecule type" value="Genomic_DNA"/>
</dbReference>
<evidence type="ECO:0000256" key="3">
    <source>
        <dbReference type="ARBA" id="ARBA00012239"/>
    </source>
</evidence>
<dbReference type="Pfam" id="PF00266">
    <property type="entry name" value="Aminotran_5"/>
    <property type="match status" value="1"/>
</dbReference>
<evidence type="ECO:0000256" key="5">
    <source>
        <dbReference type="ARBA" id="ARBA00050776"/>
    </source>
</evidence>
<dbReference type="Proteomes" id="UP000316095">
    <property type="component" value="Unassembled WGS sequence"/>
</dbReference>
<protein>
    <recommendedName>
        <fullName evidence="3">cysteine desulfurase</fullName>
        <ecNumber evidence="3">2.8.1.7</ecNumber>
    </recommendedName>
</protein>
<dbReference type="SUPFAM" id="SSF53383">
    <property type="entry name" value="PLP-dependent transferases"/>
    <property type="match status" value="1"/>
</dbReference>
<name>A0A5C5XKM8_9PLAN</name>
<comment type="catalytic activity">
    <reaction evidence="5">
        <text>(sulfur carrier)-H + L-cysteine = (sulfur carrier)-SH + L-alanine</text>
        <dbReference type="Rhea" id="RHEA:43892"/>
        <dbReference type="Rhea" id="RHEA-COMP:14737"/>
        <dbReference type="Rhea" id="RHEA-COMP:14739"/>
        <dbReference type="ChEBI" id="CHEBI:29917"/>
        <dbReference type="ChEBI" id="CHEBI:35235"/>
        <dbReference type="ChEBI" id="CHEBI:57972"/>
        <dbReference type="ChEBI" id="CHEBI:64428"/>
        <dbReference type="EC" id="2.8.1.7"/>
    </reaction>
</comment>
<reference evidence="7 8" key="1">
    <citation type="submission" date="2019-02" db="EMBL/GenBank/DDBJ databases">
        <title>Deep-cultivation of Planctomycetes and their phenomic and genomic characterization uncovers novel biology.</title>
        <authorList>
            <person name="Wiegand S."/>
            <person name="Jogler M."/>
            <person name="Boedeker C."/>
            <person name="Pinto D."/>
            <person name="Vollmers J."/>
            <person name="Rivas-Marin E."/>
            <person name="Kohn T."/>
            <person name="Peeters S.H."/>
            <person name="Heuer A."/>
            <person name="Rast P."/>
            <person name="Oberbeckmann S."/>
            <person name="Bunk B."/>
            <person name="Jeske O."/>
            <person name="Meyerdierks A."/>
            <person name="Storesund J.E."/>
            <person name="Kallscheuer N."/>
            <person name="Luecker S."/>
            <person name="Lage O.M."/>
            <person name="Pohl T."/>
            <person name="Merkel B.J."/>
            <person name="Hornburger P."/>
            <person name="Mueller R.-W."/>
            <person name="Bruemmer F."/>
            <person name="Labrenz M."/>
            <person name="Spormann A.M."/>
            <person name="Op Den Camp H."/>
            <person name="Overmann J."/>
            <person name="Amann R."/>
            <person name="Jetten M.S.M."/>
            <person name="Mascher T."/>
            <person name="Medema M.H."/>
            <person name="Devos D.P."/>
            <person name="Kaster A.-K."/>
            <person name="Ovreas L."/>
            <person name="Rohde M."/>
            <person name="Galperin M.Y."/>
            <person name="Jogler C."/>
        </authorList>
    </citation>
    <scope>NUCLEOTIDE SEQUENCE [LARGE SCALE GENOMIC DNA]</scope>
    <source>
        <strain evidence="7 8">Pan54</strain>
    </source>
</reference>
<dbReference type="PANTHER" id="PTHR43586:SF4">
    <property type="entry name" value="ISOPENICILLIN N EPIMERASE"/>
    <property type="match status" value="1"/>
</dbReference>
<dbReference type="InterPro" id="IPR015422">
    <property type="entry name" value="PyrdxlP-dep_Trfase_small"/>
</dbReference>
<keyword evidence="4" id="KW-0663">Pyridoxal phosphate</keyword>
<evidence type="ECO:0000259" key="6">
    <source>
        <dbReference type="Pfam" id="PF00266"/>
    </source>
</evidence>
<evidence type="ECO:0000256" key="1">
    <source>
        <dbReference type="ARBA" id="ARBA00001933"/>
    </source>
</evidence>
<dbReference type="InterPro" id="IPR010969">
    <property type="entry name" value="Cys_dSase-rel_unknwn_funct"/>
</dbReference>
<sequence>MKKPIYLDHAATSAPKPERVARRVRDYLLNEGISAGRGGYERAMQVGREIENGRARLANLLNAESASRIVFTGGGTEALNLALLGFLGEGDHVVISTLEHNSVLRPLNMLETKRGVRLSYVHPDEQGIVAAEKLIAACRPETKLICCLHASNVTGIIQPIEELCRLARRLNVSTLIDAAQTVGHLPIDLQKIDCDFLAAPCHKGLQAPLGTGFLYLRPGMEQHVLPLQFGGTGTQSELATQPVELPVRYESGSLAVPALLGLSAALSEISNESIREDFDKRKRLSKKCMEELAEIESVIIYPQFYSKDNRIDVISFNLRNQDPRIVGTILDQHFQIEVRTGFHCAPLVHEDLGTTELGGTIRVSLGSTTTEEEIETFLDAIRQIAGA</sequence>
<feature type="domain" description="Aminotransferase class V" evidence="6">
    <location>
        <begin position="5"/>
        <end position="377"/>
    </location>
</feature>
<gene>
    <name evidence="7" type="primary">csd_1</name>
    <name evidence="7" type="ORF">Pan54_40110</name>
</gene>